<comment type="similarity">
    <text evidence="4">Belongs to the methyl-accepting chemotaxis (MCP) protein family.</text>
</comment>
<dbReference type="Pfam" id="PF00015">
    <property type="entry name" value="MCPsignal"/>
    <property type="match status" value="1"/>
</dbReference>
<evidence type="ECO:0008006" key="11">
    <source>
        <dbReference type="Google" id="ProtNLM"/>
    </source>
</evidence>
<dbReference type="Proteomes" id="UP001501470">
    <property type="component" value="Unassembled WGS sequence"/>
</dbReference>
<keyword evidence="1 6" id="KW-0812">Transmembrane</keyword>
<feature type="transmembrane region" description="Helical" evidence="6">
    <location>
        <begin position="181"/>
        <end position="200"/>
    </location>
</feature>
<accession>A0ABP4LZG9</accession>
<organism evidence="9 10">
    <name type="scientific">Dactylosporangium maewongense</name>
    <dbReference type="NCBI Taxonomy" id="634393"/>
    <lineage>
        <taxon>Bacteria</taxon>
        <taxon>Bacillati</taxon>
        <taxon>Actinomycetota</taxon>
        <taxon>Actinomycetes</taxon>
        <taxon>Micromonosporales</taxon>
        <taxon>Micromonosporaceae</taxon>
        <taxon>Dactylosporangium</taxon>
    </lineage>
</organism>
<dbReference type="EMBL" id="BAAAQD010000012">
    <property type="protein sequence ID" value="GAA1533205.1"/>
    <property type="molecule type" value="Genomic_DNA"/>
</dbReference>
<evidence type="ECO:0000313" key="10">
    <source>
        <dbReference type="Proteomes" id="UP001501470"/>
    </source>
</evidence>
<dbReference type="Gene3D" id="1.10.287.950">
    <property type="entry name" value="Methyl-accepting chemotaxis protein"/>
    <property type="match status" value="1"/>
</dbReference>
<dbReference type="InterPro" id="IPR004090">
    <property type="entry name" value="Chemotax_Me-accpt_rcpt"/>
</dbReference>
<dbReference type="InterPro" id="IPR003660">
    <property type="entry name" value="HAMP_dom"/>
</dbReference>
<dbReference type="Pfam" id="PF00672">
    <property type="entry name" value="HAMP"/>
    <property type="match status" value="1"/>
</dbReference>
<gene>
    <name evidence="9" type="ORF">GCM10009827_059000</name>
</gene>
<dbReference type="RefSeq" id="WP_344505519.1">
    <property type="nucleotide sequence ID" value="NZ_BAAAQD010000012.1"/>
</dbReference>
<protein>
    <recommendedName>
        <fullName evidence="11">Methyl-accepting chemotaxis protein</fullName>
    </recommendedName>
</protein>
<comment type="caution">
    <text evidence="9">The sequence shown here is derived from an EMBL/GenBank/DDBJ whole genome shotgun (WGS) entry which is preliminary data.</text>
</comment>
<keyword evidence="10" id="KW-1185">Reference proteome</keyword>
<dbReference type="PROSITE" id="PS50111">
    <property type="entry name" value="CHEMOTAXIS_TRANSDUC_2"/>
    <property type="match status" value="1"/>
</dbReference>
<dbReference type="CDD" id="cd06225">
    <property type="entry name" value="HAMP"/>
    <property type="match status" value="1"/>
</dbReference>
<keyword evidence="2 6" id="KW-1133">Transmembrane helix</keyword>
<dbReference type="InterPro" id="IPR004089">
    <property type="entry name" value="MCPsignal_dom"/>
</dbReference>
<dbReference type="PANTHER" id="PTHR32089:SF112">
    <property type="entry name" value="LYSOZYME-LIKE PROTEIN-RELATED"/>
    <property type="match status" value="1"/>
</dbReference>
<keyword evidence="6" id="KW-0472">Membrane</keyword>
<feature type="domain" description="HAMP" evidence="8">
    <location>
        <begin position="202"/>
        <end position="254"/>
    </location>
</feature>
<evidence type="ECO:0000256" key="6">
    <source>
        <dbReference type="SAM" id="Phobius"/>
    </source>
</evidence>
<evidence type="ECO:0000313" key="9">
    <source>
        <dbReference type="EMBL" id="GAA1533205.1"/>
    </source>
</evidence>
<evidence type="ECO:0000256" key="2">
    <source>
        <dbReference type="ARBA" id="ARBA00022989"/>
    </source>
</evidence>
<dbReference type="SMART" id="SM00283">
    <property type="entry name" value="MA"/>
    <property type="match status" value="1"/>
</dbReference>
<evidence type="ECO:0000259" key="8">
    <source>
        <dbReference type="PROSITE" id="PS50885"/>
    </source>
</evidence>
<dbReference type="PANTHER" id="PTHR32089">
    <property type="entry name" value="METHYL-ACCEPTING CHEMOTAXIS PROTEIN MCPB"/>
    <property type="match status" value="1"/>
</dbReference>
<dbReference type="SUPFAM" id="SSF58104">
    <property type="entry name" value="Methyl-accepting chemotaxis protein (MCP) signaling domain"/>
    <property type="match status" value="1"/>
</dbReference>
<reference evidence="10" key="1">
    <citation type="journal article" date="2019" name="Int. J. Syst. Evol. Microbiol.">
        <title>The Global Catalogue of Microorganisms (GCM) 10K type strain sequencing project: providing services to taxonomists for standard genome sequencing and annotation.</title>
        <authorList>
            <consortium name="The Broad Institute Genomics Platform"/>
            <consortium name="The Broad Institute Genome Sequencing Center for Infectious Disease"/>
            <person name="Wu L."/>
            <person name="Ma J."/>
        </authorList>
    </citation>
    <scope>NUCLEOTIDE SEQUENCE [LARGE SCALE GENOMIC DNA]</scope>
    <source>
        <strain evidence="10">JCM 15933</strain>
    </source>
</reference>
<feature type="domain" description="Methyl-accepting transducer" evidence="7">
    <location>
        <begin position="266"/>
        <end position="488"/>
    </location>
</feature>
<keyword evidence="3 5" id="KW-0807">Transducer</keyword>
<dbReference type="PROSITE" id="PS50885">
    <property type="entry name" value="HAMP"/>
    <property type="match status" value="1"/>
</dbReference>
<name>A0ABP4LZG9_9ACTN</name>
<dbReference type="PRINTS" id="PR00260">
    <property type="entry name" value="CHEMTRNSDUCR"/>
</dbReference>
<evidence type="ECO:0000256" key="5">
    <source>
        <dbReference type="PROSITE-ProRule" id="PRU00284"/>
    </source>
</evidence>
<evidence type="ECO:0000256" key="4">
    <source>
        <dbReference type="ARBA" id="ARBA00029447"/>
    </source>
</evidence>
<proteinExistence type="inferred from homology"/>
<evidence type="ECO:0000256" key="3">
    <source>
        <dbReference type="ARBA" id="ARBA00023224"/>
    </source>
</evidence>
<dbReference type="SMART" id="SM00304">
    <property type="entry name" value="HAMP"/>
    <property type="match status" value="1"/>
</dbReference>
<evidence type="ECO:0000256" key="1">
    <source>
        <dbReference type="ARBA" id="ARBA00022692"/>
    </source>
</evidence>
<sequence>MGRILAALFVVALAAAGVGLLSVQQMGKLSDDLDGLRVRQGVSDAALQRVRAAQALMFQNLWSYAAQGEGAAKRTQAAVTASDEVMDQALTDFTSSASSAATKAAASEFGTQWGQFRQIRDAFVFGAPAPAGAVVPGDAEAFEALAIRLGAGLEKVVRAQQDDARAAQAVSERSYGRARNIAIAGIAVGVVAALAIGLFISRMIARSLARVSEVLRAVASGDLTQRVPDQSARELQAMAESVNTATGSLRETVTALAKSSEVLGGTSGRLSTSSDELNVGAEHVSAQAERATSTASSVSENIGTIAAAAEEMSISIREIASTSLEGTRMAGRAADVAESTSQTMDRLGETSQQITQIVQIITSIAKQTNLLALNATIEASRAGEAGLGFAVVAGEVKDLAQETAQATEQISKQVTSIRTECEAAVSAIADITSIIGQVNDFQATISAAVEEQSATSLEMSRNISEAATGSTEIATDIEAMTVAARRSAESSSHNRHSAAELASLAGDLQQMVSRFRI</sequence>
<evidence type="ECO:0000259" key="7">
    <source>
        <dbReference type="PROSITE" id="PS50111"/>
    </source>
</evidence>